<comment type="caution">
    <text evidence="3">The sequence shown here is derived from an EMBL/GenBank/DDBJ whole genome shotgun (WGS) entry which is preliminary data.</text>
</comment>
<evidence type="ECO:0000256" key="1">
    <source>
        <dbReference type="SAM" id="MobiDB-lite"/>
    </source>
</evidence>
<proteinExistence type="predicted"/>
<dbReference type="InterPro" id="IPR024038">
    <property type="entry name" value="MYXO-CTERM"/>
</dbReference>
<feature type="region of interest" description="Disordered" evidence="1">
    <location>
        <begin position="233"/>
        <end position="279"/>
    </location>
</feature>
<keyword evidence="4" id="KW-1185">Reference proteome</keyword>
<feature type="domain" description="Sporulation stage II protein D amidase enhancer LytB N-terminal" evidence="2">
    <location>
        <begin position="57"/>
        <end position="128"/>
    </location>
</feature>
<dbReference type="Proteomes" id="UP000237968">
    <property type="component" value="Unassembled WGS sequence"/>
</dbReference>
<dbReference type="Pfam" id="PF08486">
    <property type="entry name" value="SpoIID"/>
    <property type="match status" value="1"/>
</dbReference>
<evidence type="ECO:0000259" key="2">
    <source>
        <dbReference type="Pfam" id="PF08486"/>
    </source>
</evidence>
<dbReference type="EMBL" id="PVNK01000219">
    <property type="protein sequence ID" value="PRP92201.1"/>
    <property type="molecule type" value="Genomic_DNA"/>
</dbReference>
<gene>
    <name evidence="3" type="ORF">ENSA5_50490</name>
</gene>
<evidence type="ECO:0000313" key="4">
    <source>
        <dbReference type="Proteomes" id="UP000237968"/>
    </source>
</evidence>
<sequence>MLTSIICGLSLACSPDDQQHFRADYTPAPSAWIPAPLPEAYCEILVEGKGVKDMETDYLPHVITCENGGANLEALKAQAIAARSVAYYYIANQGSVCDSQGCQVYTCGAEPSAAAYQAVEETSGMYLNFNGVLTYAFYVAGDPNTPAPSCVGDVDVGTEHWVTYNENMAGPDVEQTALGWVFEPDENGFGQNRGCMSQWGARCLENNNGYGYEDILRFYYGEDTNLTQAQGACIGEVGDGDGDSGDGDSGDGDGDSGDGDGGDSSDDGTASGDGEGEGDTSEECYIGALDCMCTMGGSCDEGLICVDGYCEPEGSADDGTEGDGGGETGGSGGFQDDAFVDGVGCGCAAEPAPGREGALLGFALLGLLGLRRRSADRRRR</sequence>
<feature type="compositionally biased region" description="Gly residues" evidence="1">
    <location>
        <begin position="322"/>
        <end position="333"/>
    </location>
</feature>
<feature type="region of interest" description="Disordered" evidence="1">
    <location>
        <begin position="315"/>
        <end position="335"/>
    </location>
</feature>
<dbReference type="NCBIfam" id="TIGR03901">
    <property type="entry name" value="MYXO-CTERM"/>
    <property type="match status" value="1"/>
</dbReference>
<feature type="compositionally biased region" description="Acidic residues" evidence="1">
    <location>
        <begin position="238"/>
        <end position="266"/>
    </location>
</feature>
<dbReference type="RefSeq" id="WP_181198139.1">
    <property type="nucleotide sequence ID" value="NZ_PVNK01000219.1"/>
</dbReference>
<reference evidence="3 4" key="1">
    <citation type="submission" date="2018-03" db="EMBL/GenBank/DDBJ databases">
        <title>Draft Genome Sequences of the Obligatory Marine Myxobacteria Enhygromyxa salina SWB005.</title>
        <authorList>
            <person name="Poehlein A."/>
            <person name="Moghaddam J.A."/>
            <person name="Harms H."/>
            <person name="Alanjari M."/>
            <person name="Koenig G.M."/>
            <person name="Daniel R."/>
            <person name="Schaeberle T.F."/>
        </authorList>
    </citation>
    <scope>NUCLEOTIDE SEQUENCE [LARGE SCALE GENOMIC DNA]</scope>
    <source>
        <strain evidence="3 4">SWB005</strain>
    </source>
</reference>
<accession>A0A2S9XHQ6</accession>
<dbReference type="AlphaFoldDB" id="A0A2S9XHQ6"/>
<evidence type="ECO:0000313" key="3">
    <source>
        <dbReference type="EMBL" id="PRP92201.1"/>
    </source>
</evidence>
<organism evidence="3 4">
    <name type="scientific">Enhygromyxa salina</name>
    <dbReference type="NCBI Taxonomy" id="215803"/>
    <lineage>
        <taxon>Bacteria</taxon>
        <taxon>Pseudomonadati</taxon>
        <taxon>Myxococcota</taxon>
        <taxon>Polyangia</taxon>
        <taxon>Nannocystales</taxon>
        <taxon>Nannocystaceae</taxon>
        <taxon>Enhygromyxa</taxon>
    </lineage>
</organism>
<dbReference type="InterPro" id="IPR013693">
    <property type="entry name" value="SpoIID/LytB_N"/>
</dbReference>
<name>A0A2S9XHQ6_9BACT</name>
<protein>
    <submittedName>
        <fullName evidence="3">Stage II sporulation protein</fullName>
    </submittedName>
</protein>